<feature type="domain" description="Glycosyltransferase subfamily 4-like N-terminal" evidence="4">
    <location>
        <begin position="28"/>
        <end position="211"/>
    </location>
</feature>
<evidence type="ECO:0000313" key="5">
    <source>
        <dbReference type="EMBL" id="MFC1853454.1"/>
    </source>
</evidence>
<keyword evidence="2" id="KW-1133">Transmembrane helix</keyword>
<dbReference type="SUPFAM" id="SSF53756">
    <property type="entry name" value="UDP-Glycosyltransferase/glycogen phosphorylase"/>
    <property type="match status" value="1"/>
</dbReference>
<feature type="transmembrane region" description="Helical" evidence="2">
    <location>
        <begin position="87"/>
        <end position="108"/>
    </location>
</feature>
<proteinExistence type="predicted"/>
<evidence type="ECO:0000313" key="6">
    <source>
        <dbReference type="Proteomes" id="UP001594351"/>
    </source>
</evidence>
<accession>A0ABV6Z4V9</accession>
<dbReference type="InterPro" id="IPR028098">
    <property type="entry name" value="Glyco_trans_4-like_N"/>
</dbReference>
<evidence type="ECO:0000256" key="1">
    <source>
        <dbReference type="ARBA" id="ARBA00022679"/>
    </source>
</evidence>
<keyword evidence="1" id="KW-0808">Transferase</keyword>
<dbReference type="Pfam" id="PF13439">
    <property type="entry name" value="Glyco_transf_4"/>
    <property type="match status" value="1"/>
</dbReference>
<dbReference type="InterPro" id="IPR001296">
    <property type="entry name" value="Glyco_trans_1"/>
</dbReference>
<evidence type="ECO:0000259" key="3">
    <source>
        <dbReference type="Pfam" id="PF00534"/>
    </source>
</evidence>
<comment type="caution">
    <text evidence="5">The sequence shown here is derived from an EMBL/GenBank/DDBJ whole genome shotgun (WGS) entry which is preliminary data.</text>
</comment>
<dbReference type="EMBL" id="JBHPBY010000505">
    <property type="protein sequence ID" value="MFC1853454.1"/>
    <property type="molecule type" value="Genomic_DNA"/>
</dbReference>
<name>A0ABV6Z4V9_UNCC1</name>
<dbReference type="CDD" id="cd03794">
    <property type="entry name" value="GT4_WbuB-like"/>
    <property type="match status" value="1"/>
</dbReference>
<gene>
    <name evidence="5" type="ORF">ACFL27_24925</name>
</gene>
<organism evidence="5 6">
    <name type="scientific">candidate division CSSED10-310 bacterium</name>
    <dbReference type="NCBI Taxonomy" id="2855610"/>
    <lineage>
        <taxon>Bacteria</taxon>
        <taxon>Bacteria division CSSED10-310</taxon>
    </lineage>
</organism>
<dbReference type="PANTHER" id="PTHR46401:SF2">
    <property type="entry name" value="GLYCOSYLTRANSFERASE WBBK-RELATED"/>
    <property type="match status" value="1"/>
</dbReference>
<feature type="domain" description="Glycosyl transferase family 1" evidence="3">
    <location>
        <begin position="224"/>
        <end position="389"/>
    </location>
</feature>
<protein>
    <submittedName>
        <fullName evidence="5">Glycosyltransferase family 4 protein</fullName>
    </submittedName>
</protein>
<dbReference type="Gene3D" id="3.40.50.2000">
    <property type="entry name" value="Glycogen Phosphorylase B"/>
    <property type="match status" value="2"/>
</dbReference>
<evidence type="ECO:0000259" key="4">
    <source>
        <dbReference type="Pfam" id="PF13439"/>
    </source>
</evidence>
<dbReference type="PANTHER" id="PTHR46401">
    <property type="entry name" value="GLYCOSYLTRANSFERASE WBBK-RELATED"/>
    <property type="match status" value="1"/>
</dbReference>
<keyword evidence="2" id="KW-0812">Transmembrane</keyword>
<dbReference type="Proteomes" id="UP001594351">
    <property type="component" value="Unassembled WGS sequence"/>
</dbReference>
<keyword evidence="6" id="KW-1185">Reference proteome</keyword>
<evidence type="ECO:0000256" key="2">
    <source>
        <dbReference type="SAM" id="Phobius"/>
    </source>
</evidence>
<reference evidence="5 6" key="1">
    <citation type="submission" date="2024-09" db="EMBL/GenBank/DDBJ databases">
        <title>Laminarin stimulates single cell rates of sulfate reduction while oxygen inhibits transcriptomic activity in coastal marine sediment.</title>
        <authorList>
            <person name="Lindsay M."/>
            <person name="Orcutt B."/>
            <person name="Emerson D."/>
            <person name="Stepanauskas R."/>
            <person name="D'Angelo T."/>
        </authorList>
    </citation>
    <scope>NUCLEOTIDE SEQUENCE [LARGE SCALE GENOMIC DNA]</scope>
    <source>
        <strain evidence="5">SAG AM-311-K15</strain>
    </source>
</reference>
<dbReference type="Pfam" id="PF00534">
    <property type="entry name" value="Glycos_transf_1"/>
    <property type="match status" value="1"/>
</dbReference>
<keyword evidence="2" id="KW-0472">Membrane</keyword>
<sequence>MKILVIVQYWYPFEDSGQPIYGGVFKDLLQKGHQITILTAFPFFRKGFPEKWAEYRGKLYQKDTWQGATVIRTYVFAPRYRSEKLALFFRGLNFLSFFLSSVVAGLFLPKPDLVLTPSYPPLLSGLSARIISIVKRTSYIYSFQDVFPDNAAAAGLIKNTALLKLLNKLGQYVYRHAGHLLVISNTMKQVLRDKGLAAESITVIPNYCDTEFIKPGSRDNQFAREHDLLEKFVVMFAGNIGLVQDTGSIIKAAEILKDYHDILFVFVGRGEKKENIEQMVKHLDLANVNFITFQPLQKMPDVWATADVGLVTLQKGISSYAVPSKTYGIMASGRPVLAMIDEGSEVWHMVQESQCGLCVPPESPTLLAEAVLQLHRNSQELGDMGKKARAYVVQHYQRENISSQYESLFLKLIER</sequence>